<evidence type="ECO:0000256" key="4">
    <source>
        <dbReference type="ARBA" id="ARBA00022458"/>
    </source>
</evidence>
<evidence type="ECO:0000259" key="15">
    <source>
        <dbReference type="PROSITE" id="PS52004"/>
    </source>
</evidence>
<reference evidence="16 17" key="1">
    <citation type="submission" date="2017-08" db="EMBL/GenBank/DDBJ databases">
        <title>Lysobacter sylvestris genome.</title>
        <authorList>
            <person name="Zhang D.-C."/>
            <person name="Albuquerque L."/>
            <person name="Franca L."/>
            <person name="Froufe H.J.C."/>
            <person name="Barroso C."/>
            <person name="Egas C."/>
            <person name="Da Costa M."/>
            <person name="Margesin R."/>
        </authorList>
    </citation>
    <scope>NUCLEOTIDE SEQUENCE [LARGE SCALE GENOMIC DNA]</scope>
    <source>
        <strain evidence="16 17">AM20-91</strain>
    </source>
</reference>
<dbReference type="NCBIfam" id="NF005589">
    <property type="entry name" value="PRK07314.1"/>
    <property type="match status" value="1"/>
</dbReference>
<dbReference type="Proteomes" id="UP000236220">
    <property type="component" value="Unassembled WGS sequence"/>
</dbReference>
<keyword evidence="8" id="KW-0812">Transmembrane</keyword>
<feature type="domain" description="Ketosynthase family 3 (KS3)" evidence="15">
    <location>
        <begin position="3"/>
        <end position="403"/>
    </location>
</feature>
<evidence type="ECO:0000256" key="5">
    <source>
        <dbReference type="ARBA" id="ARBA00022475"/>
    </source>
</evidence>
<dbReference type="UniPathway" id="UPA00094"/>
<dbReference type="AlphaFoldDB" id="A0A2K1Q273"/>
<evidence type="ECO:0000256" key="3">
    <source>
        <dbReference type="ARBA" id="ARBA00008467"/>
    </source>
</evidence>
<dbReference type="GO" id="GO:0004315">
    <property type="term" value="F:3-oxoacyl-[acyl-carrier-protein] synthase activity"/>
    <property type="evidence" value="ECO:0007669"/>
    <property type="project" value="InterPro"/>
</dbReference>
<evidence type="ECO:0000256" key="2">
    <source>
        <dbReference type="ARBA" id="ARBA00005194"/>
    </source>
</evidence>
<dbReference type="Gene3D" id="3.40.47.10">
    <property type="match status" value="1"/>
</dbReference>
<evidence type="ECO:0000256" key="7">
    <source>
        <dbReference type="ARBA" id="ARBA00022679"/>
    </source>
</evidence>
<dbReference type="SUPFAM" id="SSF53901">
    <property type="entry name" value="Thiolase-like"/>
    <property type="match status" value="2"/>
</dbReference>
<keyword evidence="17" id="KW-1185">Reference proteome</keyword>
<evidence type="ECO:0000313" key="17">
    <source>
        <dbReference type="Proteomes" id="UP000236220"/>
    </source>
</evidence>
<evidence type="ECO:0000256" key="10">
    <source>
        <dbReference type="ARBA" id="ARBA00023136"/>
    </source>
</evidence>
<dbReference type="CDD" id="cd00834">
    <property type="entry name" value="KAS_I_II"/>
    <property type="match status" value="1"/>
</dbReference>
<comment type="caution">
    <text evidence="16">The sequence shown here is derived from an EMBL/GenBank/DDBJ whole genome shotgun (WGS) entry which is preliminary data.</text>
</comment>
<dbReference type="PROSITE" id="PS00606">
    <property type="entry name" value="KS3_1"/>
    <property type="match status" value="1"/>
</dbReference>
<dbReference type="PANTHER" id="PTHR11712">
    <property type="entry name" value="POLYKETIDE SYNTHASE-RELATED"/>
    <property type="match status" value="1"/>
</dbReference>
<evidence type="ECO:0000313" key="16">
    <source>
        <dbReference type="EMBL" id="PNS09081.1"/>
    </source>
</evidence>
<comment type="function">
    <text evidence="11">Proposed to synthesize NOD factor fatty acyl chain. Involved in the synthesis of a highly unsaturated fatty acid moiety, which forms part of a lipo-oligosaccharide that is responsible for host specificity.</text>
</comment>
<dbReference type="InterPro" id="IPR014030">
    <property type="entry name" value="Ketoacyl_synth_N"/>
</dbReference>
<keyword evidence="9" id="KW-1133">Transmembrane helix</keyword>
<evidence type="ECO:0000256" key="9">
    <source>
        <dbReference type="ARBA" id="ARBA00022989"/>
    </source>
</evidence>
<name>A0A2K1Q273_9GAMM</name>
<dbReference type="InterPro" id="IPR018201">
    <property type="entry name" value="Ketoacyl_synth_AS"/>
</dbReference>
<sequence length="404" mass="41632">MMKRRVVVTGMGAVSPYGVGVAPLWQGLRAGRSAIAPLRHPEAARVRMKVAAQLPEGIDLASMLSESMLPLLDRCSQFVVIASNEAVRQSGLDVRANGDRIGAIIGTGIGGVTSHDEQSKRLYGEGAERMHPLTIVRTMVNAPASHVSMAHGLRGPVFSVSSACASANHAVAQAMAAIRSGAADVMLTGGTEACLTFGLLKAWDAMRVIADDTCRPFSANRRGLVLGEGAAVFVLEEMEHAKARGATILAELAGAGMSADAGDIVAPSADGAALAITRALQDAELQASDIDYINAHGTGTMANDATETRAIHLALGAHAQSIPVTSTKSMHGHALGAAGALELAATIAALDDQFVPPTANYEQVDPACDLDIVPNVGRPAKIRAALSNSFAFGGLNAVLAVRQA</sequence>
<evidence type="ECO:0000256" key="6">
    <source>
        <dbReference type="ARBA" id="ARBA00022519"/>
    </source>
</evidence>
<comment type="subcellular location">
    <subcellularLocation>
        <location evidence="1">Cell inner membrane</location>
    </subcellularLocation>
</comment>
<evidence type="ECO:0000256" key="12">
    <source>
        <dbReference type="ARBA" id="ARBA00039445"/>
    </source>
</evidence>
<keyword evidence="10" id="KW-0472">Membrane</keyword>
<keyword evidence="7 14" id="KW-0808">Transferase</keyword>
<proteinExistence type="inferred from homology"/>
<evidence type="ECO:0000256" key="14">
    <source>
        <dbReference type="RuleBase" id="RU003694"/>
    </source>
</evidence>
<accession>A0A2K1Q273</accession>
<dbReference type="SMART" id="SM00825">
    <property type="entry name" value="PKS_KS"/>
    <property type="match status" value="1"/>
</dbReference>
<keyword evidence="4" id="KW-0536">Nodulation</keyword>
<dbReference type="PROSITE" id="PS00098">
    <property type="entry name" value="THIOLASE_1"/>
    <property type="match status" value="1"/>
</dbReference>
<evidence type="ECO:0000256" key="8">
    <source>
        <dbReference type="ARBA" id="ARBA00022692"/>
    </source>
</evidence>
<gene>
    <name evidence="16" type="ORF">Lysil_0710</name>
</gene>
<keyword evidence="5" id="KW-1003">Cell membrane</keyword>
<dbReference type="InterPro" id="IPR016039">
    <property type="entry name" value="Thiolase-like"/>
</dbReference>
<keyword evidence="6" id="KW-0997">Cell inner membrane</keyword>
<dbReference type="Pfam" id="PF02801">
    <property type="entry name" value="Ketoacyl-synt_C"/>
    <property type="match status" value="1"/>
</dbReference>
<dbReference type="PROSITE" id="PS52004">
    <property type="entry name" value="KS3_2"/>
    <property type="match status" value="1"/>
</dbReference>
<protein>
    <recommendedName>
        <fullName evidence="12">Nodulation protein E</fullName>
    </recommendedName>
    <alternativeName>
        <fullName evidence="13">Host-specificity of nodulation protein B</fullName>
    </alternativeName>
</protein>
<dbReference type="GO" id="GO:0005886">
    <property type="term" value="C:plasma membrane"/>
    <property type="evidence" value="ECO:0007669"/>
    <property type="project" value="UniProtKB-SubCell"/>
</dbReference>
<dbReference type="InterPro" id="IPR014031">
    <property type="entry name" value="Ketoacyl_synth_C"/>
</dbReference>
<dbReference type="EMBL" id="NPZB01000001">
    <property type="protein sequence ID" value="PNS09081.1"/>
    <property type="molecule type" value="Genomic_DNA"/>
</dbReference>
<dbReference type="InterPro" id="IPR020841">
    <property type="entry name" value="PKS_Beta-ketoAc_synthase_dom"/>
</dbReference>
<dbReference type="PANTHER" id="PTHR11712:SF352">
    <property type="entry name" value="3-OXOACYL-[ACYL-CARRIER-PROTEIN] SYNTHASE"/>
    <property type="match status" value="1"/>
</dbReference>
<dbReference type="InterPro" id="IPR020615">
    <property type="entry name" value="Thiolase_acyl_enz_int_AS"/>
</dbReference>
<comment type="similarity">
    <text evidence="3 14">Belongs to the thiolase-like superfamily. Beta-ketoacyl-ACP synthases family.</text>
</comment>
<evidence type="ECO:0000256" key="13">
    <source>
        <dbReference type="ARBA" id="ARBA00041756"/>
    </source>
</evidence>
<dbReference type="GO" id="GO:0006633">
    <property type="term" value="P:fatty acid biosynthetic process"/>
    <property type="evidence" value="ECO:0007669"/>
    <property type="project" value="UniProtKB-UniPathway"/>
</dbReference>
<organism evidence="16 17">
    <name type="scientific">Solilutibacter silvestris</name>
    <dbReference type="NCBI Taxonomy" id="1645665"/>
    <lineage>
        <taxon>Bacteria</taxon>
        <taxon>Pseudomonadati</taxon>
        <taxon>Pseudomonadota</taxon>
        <taxon>Gammaproteobacteria</taxon>
        <taxon>Lysobacterales</taxon>
        <taxon>Lysobacteraceae</taxon>
        <taxon>Solilutibacter</taxon>
    </lineage>
</organism>
<evidence type="ECO:0000256" key="1">
    <source>
        <dbReference type="ARBA" id="ARBA00004533"/>
    </source>
</evidence>
<dbReference type="InterPro" id="IPR000794">
    <property type="entry name" value="Beta-ketoacyl_synthase"/>
</dbReference>
<dbReference type="Pfam" id="PF00109">
    <property type="entry name" value="ketoacyl-synt"/>
    <property type="match status" value="1"/>
</dbReference>
<evidence type="ECO:0000256" key="11">
    <source>
        <dbReference type="ARBA" id="ARBA00037576"/>
    </source>
</evidence>
<comment type="pathway">
    <text evidence="2">Lipid metabolism; fatty acid biosynthesis.</text>
</comment>